<proteinExistence type="inferred from homology"/>
<dbReference type="GO" id="GO:0012505">
    <property type="term" value="C:endomembrane system"/>
    <property type="evidence" value="ECO:0007669"/>
    <property type="project" value="UniProtKB-SubCell"/>
</dbReference>
<feature type="region of interest" description="Disordered" evidence="7">
    <location>
        <begin position="390"/>
        <end position="415"/>
    </location>
</feature>
<comment type="subcellular location">
    <subcellularLocation>
        <location evidence="1">Endomembrane system</location>
        <topology evidence="1">Multi-pass membrane protein</topology>
    </subcellularLocation>
</comment>
<evidence type="ECO:0000256" key="5">
    <source>
        <dbReference type="ARBA" id="ARBA00022989"/>
    </source>
</evidence>
<organism evidence="9 10">
    <name type="scientific">Nakamurella multipartita (strain ATCC 700099 / DSM 44233 / CIP 104796 / JCM 9543 / NBRC 105858 / Y-104)</name>
    <name type="common">Microsphaera multipartita</name>
    <dbReference type="NCBI Taxonomy" id="479431"/>
    <lineage>
        <taxon>Bacteria</taxon>
        <taxon>Bacillati</taxon>
        <taxon>Actinomycetota</taxon>
        <taxon>Actinomycetes</taxon>
        <taxon>Nakamurellales</taxon>
        <taxon>Nakamurellaceae</taxon>
        <taxon>Nakamurella</taxon>
    </lineage>
</organism>
<dbReference type="HOGENOM" id="CLU_692319_0_0_11"/>
<feature type="transmembrane region" description="Helical" evidence="8">
    <location>
        <begin position="303"/>
        <end position="324"/>
    </location>
</feature>
<dbReference type="GO" id="GO:0016020">
    <property type="term" value="C:membrane"/>
    <property type="evidence" value="ECO:0007669"/>
    <property type="project" value="TreeGrafter"/>
</dbReference>
<feature type="transmembrane region" description="Helical" evidence="8">
    <location>
        <begin position="244"/>
        <end position="266"/>
    </location>
</feature>
<feature type="transmembrane region" description="Helical" evidence="8">
    <location>
        <begin position="12"/>
        <end position="36"/>
    </location>
</feature>
<feature type="transmembrane region" description="Helical" evidence="8">
    <location>
        <begin position="143"/>
        <end position="163"/>
    </location>
</feature>
<feature type="transmembrane region" description="Helical" evidence="8">
    <location>
        <begin position="363"/>
        <end position="386"/>
    </location>
</feature>
<evidence type="ECO:0000256" key="6">
    <source>
        <dbReference type="ARBA" id="ARBA00023136"/>
    </source>
</evidence>
<name>C8XGP6_NAKMY</name>
<accession>C8XGP6</accession>
<feature type="transmembrane region" description="Helical" evidence="8">
    <location>
        <begin position="78"/>
        <end position="98"/>
    </location>
</feature>
<dbReference type="KEGG" id="nml:Namu_1839"/>
<dbReference type="AlphaFoldDB" id="C8XGP6"/>
<feature type="transmembrane region" description="Helical" evidence="8">
    <location>
        <begin position="48"/>
        <end position="66"/>
    </location>
</feature>
<feature type="transmembrane region" description="Helical" evidence="8">
    <location>
        <begin position="169"/>
        <end position="191"/>
    </location>
</feature>
<dbReference type="InterPro" id="IPR036259">
    <property type="entry name" value="MFS_trans_sf"/>
</dbReference>
<dbReference type="SUPFAM" id="SSF103473">
    <property type="entry name" value="MFS general substrate transporter"/>
    <property type="match status" value="1"/>
</dbReference>
<feature type="transmembrane region" description="Helical" evidence="8">
    <location>
        <begin position="278"/>
        <end position="297"/>
    </location>
</feature>
<keyword evidence="3" id="KW-0813">Transport</keyword>
<protein>
    <submittedName>
        <fullName evidence="9">Major facilitator superfamily MFS_1</fullName>
    </submittedName>
</protein>
<dbReference type="Proteomes" id="UP000002218">
    <property type="component" value="Chromosome"/>
</dbReference>
<feature type="transmembrane region" description="Helical" evidence="8">
    <location>
        <begin position="104"/>
        <end position="131"/>
    </location>
</feature>
<sequence length="415" mass="41563" precursor="true">MRTGGGTGAGAALVYGTGLAQGLALVCFPAASSILTAPTGYDLSPSRYGLMFAPQVVLAITAAALTPVLARRWTLQRVLVAGLVANLLAMVLLVLSQAPAPSGGAYLLLLAATGALGFGFGSCVSALNTFAAALVPGREDRSVLTLNVLLGLGTALAPMLIAVLLPRWWLLPVGVCVGLVLAIAVAWRVRLDPGPAAGPTAGTPKAVLPGRFWWYAAAVVLYGITETLFGNWSSLYLSGQRGLGVATASAALAAFWACVTVGRVIVAVLPARIPATAVYLLLPVLIVGANVAVSGASTAATAVLAYAAAGLACSAMLPLSISFAGREFPRLGATSAGELIAGYQIGYGVAAFGVAPLMAATGLALSGVYLVGAAVAAVLAAVAAVITRSGRRPDPSVPATPPVTTATRSDVPERP</sequence>
<feature type="transmembrane region" description="Helical" evidence="8">
    <location>
        <begin position="336"/>
        <end position="357"/>
    </location>
</feature>
<evidence type="ECO:0000256" key="1">
    <source>
        <dbReference type="ARBA" id="ARBA00004127"/>
    </source>
</evidence>
<keyword evidence="6 8" id="KW-0472">Membrane</keyword>
<dbReference type="Gene3D" id="1.20.1250.20">
    <property type="entry name" value="MFS general substrate transporter like domains"/>
    <property type="match status" value="2"/>
</dbReference>
<keyword evidence="5 8" id="KW-1133">Transmembrane helix</keyword>
<dbReference type="InParanoid" id="C8XGP6"/>
<gene>
    <name evidence="9" type="ordered locus">Namu_1839</name>
</gene>
<dbReference type="RefSeq" id="WP_015747131.1">
    <property type="nucleotide sequence ID" value="NC_013235.1"/>
</dbReference>
<feature type="transmembrane region" description="Helical" evidence="8">
    <location>
        <begin position="212"/>
        <end position="232"/>
    </location>
</feature>
<dbReference type="Pfam" id="PF07690">
    <property type="entry name" value="MFS_1"/>
    <property type="match status" value="1"/>
</dbReference>
<reference evidence="9 10" key="2">
    <citation type="journal article" date="2010" name="Stand. Genomic Sci.">
        <title>Complete genome sequence of Nakamurella multipartita type strain (Y-104).</title>
        <authorList>
            <person name="Tice H."/>
            <person name="Mayilraj S."/>
            <person name="Sims D."/>
            <person name="Lapidus A."/>
            <person name="Nolan M."/>
            <person name="Lucas S."/>
            <person name="Glavina Del Rio T."/>
            <person name="Copeland A."/>
            <person name="Cheng J.F."/>
            <person name="Meincke L."/>
            <person name="Bruce D."/>
            <person name="Goodwin L."/>
            <person name="Pitluck S."/>
            <person name="Ivanova N."/>
            <person name="Mavromatis K."/>
            <person name="Ovchinnikova G."/>
            <person name="Pati A."/>
            <person name="Chen A."/>
            <person name="Palaniappan K."/>
            <person name="Land M."/>
            <person name="Hauser L."/>
            <person name="Chang Y.J."/>
            <person name="Jeffries C.D."/>
            <person name="Detter J.C."/>
            <person name="Brettin T."/>
            <person name="Rohde M."/>
            <person name="Goker M."/>
            <person name="Bristow J."/>
            <person name="Eisen J.A."/>
            <person name="Markowitz V."/>
            <person name="Hugenholtz P."/>
            <person name="Kyrpides N.C."/>
            <person name="Klenk H.P."/>
            <person name="Chen F."/>
        </authorList>
    </citation>
    <scope>NUCLEOTIDE SEQUENCE [LARGE SCALE GENOMIC DNA]</scope>
    <source>
        <strain evidence="10">ATCC 700099 / DSM 44233 / CIP 104796 / JCM 9543 / NBRC 105858 / Y-104</strain>
    </source>
</reference>
<dbReference type="STRING" id="479431.Namu_1839"/>
<dbReference type="PANTHER" id="PTHR23514:SF3">
    <property type="entry name" value="BYPASS OF STOP CODON PROTEIN 6"/>
    <property type="match status" value="1"/>
</dbReference>
<dbReference type="InterPro" id="IPR011701">
    <property type="entry name" value="MFS"/>
</dbReference>
<comment type="similarity">
    <text evidence="2">Belongs to the major facilitator superfamily.</text>
</comment>
<evidence type="ECO:0000256" key="8">
    <source>
        <dbReference type="SAM" id="Phobius"/>
    </source>
</evidence>
<evidence type="ECO:0000313" key="10">
    <source>
        <dbReference type="Proteomes" id="UP000002218"/>
    </source>
</evidence>
<dbReference type="PANTHER" id="PTHR23514">
    <property type="entry name" value="BYPASS OF STOP CODON PROTEIN 6"/>
    <property type="match status" value="1"/>
</dbReference>
<dbReference type="GO" id="GO:0022857">
    <property type="term" value="F:transmembrane transporter activity"/>
    <property type="evidence" value="ECO:0007669"/>
    <property type="project" value="InterPro"/>
</dbReference>
<evidence type="ECO:0000313" key="9">
    <source>
        <dbReference type="EMBL" id="ACV78229.1"/>
    </source>
</evidence>
<keyword evidence="4 8" id="KW-0812">Transmembrane</keyword>
<evidence type="ECO:0000256" key="2">
    <source>
        <dbReference type="ARBA" id="ARBA00008335"/>
    </source>
</evidence>
<dbReference type="EMBL" id="CP001737">
    <property type="protein sequence ID" value="ACV78229.1"/>
    <property type="molecule type" value="Genomic_DNA"/>
</dbReference>
<evidence type="ECO:0000256" key="7">
    <source>
        <dbReference type="SAM" id="MobiDB-lite"/>
    </source>
</evidence>
<evidence type="ECO:0000256" key="3">
    <source>
        <dbReference type="ARBA" id="ARBA00022448"/>
    </source>
</evidence>
<dbReference type="eggNOG" id="COG0738">
    <property type="taxonomic scope" value="Bacteria"/>
</dbReference>
<reference evidence="10" key="1">
    <citation type="submission" date="2009-09" db="EMBL/GenBank/DDBJ databases">
        <title>The complete genome of Nakamurella multipartita DSM 44233.</title>
        <authorList>
            <consortium name="US DOE Joint Genome Institute (JGI-PGF)"/>
            <person name="Lucas S."/>
            <person name="Copeland A."/>
            <person name="Lapidus A."/>
            <person name="Glavina del Rio T."/>
            <person name="Dalin E."/>
            <person name="Tice H."/>
            <person name="Bruce D."/>
            <person name="Goodwin L."/>
            <person name="Pitluck S."/>
            <person name="Kyrpides N."/>
            <person name="Mavromatis K."/>
            <person name="Ivanova N."/>
            <person name="Ovchinnikova G."/>
            <person name="Sims D."/>
            <person name="Meincke L."/>
            <person name="Brettin T."/>
            <person name="Detter J.C."/>
            <person name="Han C."/>
            <person name="Larimer F."/>
            <person name="Land M."/>
            <person name="Hauser L."/>
            <person name="Markowitz V."/>
            <person name="Cheng J.-F."/>
            <person name="Hugenholtz P."/>
            <person name="Woyke T."/>
            <person name="Wu D."/>
            <person name="Klenk H.-P."/>
            <person name="Eisen J.A."/>
        </authorList>
    </citation>
    <scope>NUCLEOTIDE SEQUENCE [LARGE SCALE GENOMIC DNA]</scope>
    <source>
        <strain evidence="10">ATCC 700099 / DSM 44233 / CIP 104796 / JCM 9543 / NBRC 105858 / Y-104</strain>
    </source>
</reference>
<evidence type="ECO:0000256" key="4">
    <source>
        <dbReference type="ARBA" id="ARBA00022692"/>
    </source>
</evidence>
<dbReference type="InterPro" id="IPR051788">
    <property type="entry name" value="MFS_Transporter"/>
</dbReference>
<keyword evidence="10" id="KW-1185">Reference proteome</keyword>